<feature type="compositionally biased region" description="Low complexity" evidence="3">
    <location>
        <begin position="166"/>
        <end position="184"/>
    </location>
</feature>
<dbReference type="InterPro" id="IPR007219">
    <property type="entry name" value="XnlR_reg_dom"/>
</dbReference>
<organism evidence="5 6">
    <name type="scientific">Phanerochaete sordida</name>
    <dbReference type="NCBI Taxonomy" id="48140"/>
    <lineage>
        <taxon>Eukaryota</taxon>
        <taxon>Fungi</taxon>
        <taxon>Dikarya</taxon>
        <taxon>Basidiomycota</taxon>
        <taxon>Agaricomycotina</taxon>
        <taxon>Agaricomycetes</taxon>
        <taxon>Polyporales</taxon>
        <taxon>Phanerochaetaceae</taxon>
        <taxon>Phanerochaete</taxon>
    </lineage>
</organism>
<feature type="compositionally biased region" description="Pro residues" evidence="3">
    <location>
        <begin position="233"/>
        <end position="268"/>
    </location>
</feature>
<feature type="region of interest" description="Disordered" evidence="3">
    <location>
        <begin position="838"/>
        <end position="889"/>
    </location>
</feature>
<dbReference type="GO" id="GO:0003677">
    <property type="term" value="F:DNA binding"/>
    <property type="evidence" value="ECO:0007669"/>
    <property type="project" value="InterPro"/>
</dbReference>
<dbReference type="InterPro" id="IPR050987">
    <property type="entry name" value="AtrR-like"/>
</dbReference>
<dbReference type="Gene3D" id="4.10.240.10">
    <property type="entry name" value="Zn(2)-C6 fungal-type DNA-binding domain"/>
    <property type="match status" value="1"/>
</dbReference>
<feature type="compositionally biased region" description="Pro residues" evidence="3">
    <location>
        <begin position="20"/>
        <end position="46"/>
    </location>
</feature>
<dbReference type="GO" id="GO:0000981">
    <property type="term" value="F:DNA-binding transcription factor activity, RNA polymerase II-specific"/>
    <property type="evidence" value="ECO:0007669"/>
    <property type="project" value="InterPro"/>
</dbReference>
<accession>A0A9P3G0Q2</accession>
<proteinExistence type="predicted"/>
<dbReference type="InterPro" id="IPR001138">
    <property type="entry name" value="Zn2Cys6_DnaBD"/>
</dbReference>
<dbReference type="GO" id="GO:0008270">
    <property type="term" value="F:zinc ion binding"/>
    <property type="evidence" value="ECO:0007669"/>
    <property type="project" value="InterPro"/>
</dbReference>
<evidence type="ECO:0000256" key="3">
    <source>
        <dbReference type="SAM" id="MobiDB-lite"/>
    </source>
</evidence>
<keyword evidence="2" id="KW-0539">Nucleus</keyword>
<feature type="region of interest" description="Disordered" evidence="3">
    <location>
        <begin position="160"/>
        <end position="207"/>
    </location>
</feature>
<gene>
    <name evidence="5" type="ORF">PsYK624_016580</name>
</gene>
<protein>
    <submittedName>
        <fullName evidence="5">Fungal-specific transcription factor domain-containing protein</fullName>
    </submittedName>
</protein>
<dbReference type="SMART" id="SM00906">
    <property type="entry name" value="Fungal_trans"/>
    <property type="match status" value="1"/>
</dbReference>
<keyword evidence="6" id="KW-1185">Reference proteome</keyword>
<feature type="compositionally biased region" description="Low complexity" evidence="3">
    <location>
        <begin position="358"/>
        <end position="377"/>
    </location>
</feature>
<feature type="region of interest" description="Disordered" evidence="3">
    <location>
        <begin position="943"/>
        <end position="971"/>
    </location>
</feature>
<dbReference type="SUPFAM" id="SSF57701">
    <property type="entry name" value="Zn2/Cys6 DNA-binding domain"/>
    <property type="match status" value="1"/>
</dbReference>
<name>A0A9P3G0Q2_9APHY</name>
<comment type="caution">
    <text evidence="5">The sequence shown here is derived from an EMBL/GenBank/DDBJ whole genome shotgun (WGS) entry which is preliminary data.</text>
</comment>
<dbReference type="AlphaFoldDB" id="A0A9P3G0Q2"/>
<dbReference type="InterPro" id="IPR036864">
    <property type="entry name" value="Zn2-C6_fun-type_DNA-bd_sf"/>
</dbReference>
<dbReference type="PANTHER" id="PTHR46910">
    <property type="entry name" value="TRANSCRIPTION FACTOR PDR1"/>
    <property type="match status" value="1"/>
</dbReference>
<feature type="region of interest" description="Disordered" evidence="3">
    <location>
        <begin position="1"/>
        <end position="74"/>
    </location>
</feature>
<dbReference type="OrthoDB" id="4064873at2759"/>
<dbReference type="Pfam" id="PF04082">
    <property type="entry name" value="Fungal_trans"/>
    <property type="match status" value="1"/>
</dbReference>
<dbReference type="PANTHER" id="PTHR46910:SF1">
    <property type="entry name" value="MISCELLANEOUS ZN(II)2CYS6 TRANSCRIPTION FACTOR (EUROFUNG)-RELATED"/>
    <property type="match status" value="1"/>
</dbReference>
<dbReference type="CDD" id="cd00067">
    <property type="entry name" value="GAL4"/>
    <property type="match status" value="1"/>
</dbReference>
<reference evidence="5 6" key="1">
    <citation type="submission" date="2021-08" db="EMBL/GenBank/DDBJ databases">
        <title>Draft Genome Sequence of Phanerochaete sordida strain YK-624.</title>
        <authorList>
            <person name="Mori T."/>
            <person name="Dohra H."/>
            <person name="Suzuki T."/>
            <person name="Kawagishi H."/>
            <person name="Hirai H."/>
        </authorList>
    </citation>
    <scope>NUCLEOTIDE SEQUENCE [LARGE SCALE GENOMIC DNA]</scope>
    <source>
        <strain evidence="5 6">YK-624</strain>
    </source>
</reference>
<dbReference type="PROSITE" id="PS00463">
    <property type="entry name" value="ZN2_CY6_FUNGAL_1"/>
    <property type="match status" value="1"/>
</dbReference>
<dbReference type="PROSITE" id="PS50048">
    <property type="entry name" value="ZN2_CY6_FUNGAL_2"/>
    <property type="match status" value="1"/>
</dbReference>
<dbReference type="Proteomes" id="UP000703269">
    <property type="component" value="Unassembled WGS sequence"/>
</dbReference>
<dbReference type="Pfam" id="PF00172">
    <property type="entry name" value="Zn_clus"/>
    <property type="match status" value="1"/>
</dbReference>
<evidence type="ECO:0000259" key="4">
    <source>
        <dbReference type="PROSITE" id="PS50048"/>
    </source>
</evidence>
<dbReference type="EMBL" id="BPQB01000002">
    <property type="protein sequence ID" value="GJE85579.1"/>
    <property type="molecule type" value="Genomic_DNA"/>
</dbReference>
<evidence type="ECO:0000313" key="6">
    <source>
        <dbReference type="Proteomes" id="UP000703269"/>
    </source>
</evidence>
<feature type="compositionally biased region" description="Polar residues" evidence="3">
    <location>
        <begin position="269"/>
        <end position="282"/>
    </location>
</feature>
<feature type="compositionally biased region" description="Polar residues" evidence="3">
    <location>
        <begin position="857"/>
        <end position="866"/>
    </location>
</feature>
<evidence type="ECO:0000256" key="2">
    <source>
        <dbReference type="ARBA" id="ARBA00023242"/>
    </source>
</evidence>
<sequence length="971" mass="107156">MAHYLPPHGDPNLGQHGLPPGMPMDPNQPPPPPPPHFQGQQPPPMVNVPRKRKKVDPESGEPASPAEPRRLRRSHEACARCRSKKIKCDSKHPRCTACASAGVQCHQEDRHRQTLVARGHTEHIERQLYLCYALLKRQHPDFDPSNLEDMAARAGIDIQQPDVESPGYPYAPNGAAGPNGRGYPLRSEGPPHNGEGSPPRGYAYPPHPPHMMPPPGYPGMPMSPYPPYPPHHMAPMQGPPPPFQPHPHPHLPPPAHTHPFPPPMPPPHQQSHVVRPPSTQEMRGSEPLPHDLSTSHALAKNFGVSAAIVGDLKLAPPPADTEDLAVGDSGLASRRDRDITQPTLPRDAAKWISIPMRSNAAASPTQPSSPVSTSTSPEGQSIWLPKDRGTASKILDVYFARLNFHRPVFIRHSFEKNLDALYSGTATHDPGFVCSVYLVLALGTLSELNHRVSGAEKEGQPFGSGAAMKKHMPPDWPSQEEFFDLALAVKPDLRVTISSLQALILLHWYLYTERQGRTLWRLVGSLVRLAIELGLHHDPHVPPTDDNPESVVFTEEECQLRIRLWAIVLVHDRGTSILLGRPLAIAPSDSNTPRPSRGKGNDMSISEHFVLSAPIAEIQADIINSLYAPTRQSADSIIRHATRIIKSMYEFRRQLPEWYKSYFSGTDDWPVEKRKQLVQDITEDQGLTLLKIGITRILLLRALFSSRELPFHNRLSALIDAIVTSHNIIVVHHQLIKFPDIAFFVSPIPLHIAAMVILYGHMSKCDRLPREVALEDVWMALDMLPSFRWRWERKDLKGGHPLIAKLAEEVLKVNLHQVAPNTPPMLISEADWDSEGVLSPKQLSQHPGTPTLGPAQYPQSPYTKPSPTGMPTVKSPTSKGVPAPGPSPNEKLAEIPPGLFYPFYPESQPSNPASTSALLNATQVMSSFGFQPSQESFVLEEKDASLASGSGGMPWSPNGQDPRAMAPFQMP</sequence>
<dbReference type="SMART" id="SM00066">
    <property type="entry name" value="GAL4"/>
    <property type="match status" value="1"/>
</dbReference>
<feature type="domain" description="Zn(2)-C6 fungal-type" evidence="4">
    <location>
        <begin position="77"/>
        <end position="105"/>
    </location>
</feature>
<feature type="region of interest" description="Disordered" evidence="3">
    <location>
        <begin position="233"/>
        <end position="288"/>
    </location>
</feature>
<dbReference type="CDD" id="cd12148">
    <property type="entry name" value="fungal_TF_MHR"/>
    <property type="match status" value="1"/>
</dbReference>
<evidence type="ECO:0000313" key="5">
    <source>
        <dbReference type="EMBL" id="GJE85579.1"/>
    </source>
</evidence>
<keyword evidence="1" id="KW-0479">Metal-binding</keyword>
<feature type="region of interest" description="Disordered" evidence="3">
    <location>
        <begin position="317"/>
        <end position="385"/>
    </location>
</feature>
<dbReference type="GO" id="GO:0006351">
    <property type="term" value="P:DNA-templated transcription"/>
    <property type="evidence" value="ECO:0007669"/>
    <property type="project" value="InterPro"/>
</dbReference>
<evidence type="ECO:0000256" key="1">
    <source>
        <dbReference type="ARBA" id="ARBA00022723"/>
    </source>
</evidence>